<keyword evidence="3" id="KW-1185">Reference proteome</keyword>
<evidence type="ECO:0000313" key="3">
    <source>
        <dbReference type="Proteomes" id="UP001066276"/>
    </source>
</evidence>
<proteinExistence type="predicted"/>
<sequence>MRRFTVLCQKRFNRNNPCKHLYSVFRHCNISKSRGKSNKRHYDYSETGHKFNSRHSNNSKSDYKFYIR</sequence>
<evidence type="ECO:0000256" key="1">
    <source>
        <dbReference type="SAM" id="MobiDB-lite"/>
    </source>
</evidence>
<feature type="region of interest" description="Disordered" evidence="1">
    <location>
        <begin position="34"/>
        <end position="68"/>
    </location>
</feature>
<name>A0AAV7SR87_PLEWA</name>
<protein>
    <recommendedName>
        <fullName evidence="4">SWIM-type domain-containing protein</fullName>
    </recommendedName>
</protein>
<comment type="caution">
    <text evidence="2">The sequence shown here is derived from an EMBL/GenBank/DDBJ whole genome shotgun (WGS) entry which is preliminary data.</text>
</comment>
<evidence type="ECO:0008006" key="4">
    <source>
        <dbReference type="Google" id="ProtNLM"/>
    </source>
</evidence>
<accession>A0AAV7SR87</accession>
<feature type="compositionally biased region" description="Basic and acidic residues" evidence="1">
    <location>
        <begin position="40"/>
        <end position="49"/>
    </location>
</feature>
<reference evidence="2" key="1">
    <citation type="journal article" date="2022" name="bioRxiv">
        <title>Sequencing and chromosome-scale assembly of the giantPleurodeles waltlgenome.</title>
        <authorList>
            <person name="Brown T."/>
            <person name="Elewa A."/>
            <person name="Iarovenko S."/>
            <person name="Subramanian E."/>
            <person name="Araus A.J."/>
            <person name="Petzold A."/>
            <person name="Susuki M."/>
            <person name="Suzuki K.-i.T."/>
            <person name="Hayashi T."/>
            <person name="Toyoda A."/>
            <person name="Oliveira C."/>
            <person name="Osipova E."/>
            <person name="Leigh N.D."/>
            <person name="Simon A."/>
            <person name="Yun M.H."/>
        </authorList>
    </citation>
    <scope>NUCLEOTIDE SEQUENCE</scope>
    <source>
        <strain evidence="2">20211129_DDA</strain>
        <tissue evidence="2">Liver</tissue>
    </source>
</reference>
<organism evidence="2 3">
    <name type="scientific">Pleurodeles waltl</name>
    <name type="common">Iberian ribbed newt</name>
    <dbReference type="NCBI Taxonomy" id="8319"/>
    <lineage>
        <taxon>Eukaryota</taxon>
        <taxon>Metazoa</taxon>
        <taxon>Chordata</taxon>
        <taxon>Craniata</taxon>
        <taxon>Vertebrata</taxon>
        <taxon>Euteleostomi</taxon>
        <taxon>Amphibia</taxon>
        <taxon>Batrachia</taxon>
        <taxon>Caudata</taxon>
        <taxon>Salamandroidea</taxon>
        <taxon>Salamandridae</taxon>
        <taxon>Pleurodelinae</taxon>
        <taxon>Pleurodeles</taxon>
    </lineage>
</organism>
<dbReference type="AlphaFoldDB" id="A0AAV7SR87"/>
<dbReference type="Proteomes" id="UP001066276">
    <property type="component" value="Chromosome 4_2"/>
</dbReference>
<evidence type="ECO:0000313" key="2">
    <source>
        <dbReference type="EMBL" id="KAJ1166657.1"/>
    </source>
</evidence>
<dbReference type="EMBL" id="JANPWB010000008">
    <property type="protein sequence ID" value="KAJ1166657.1"/>
    <property type="molecule type" value="Genomic_DNA"/>
</dbReference>
<gene>
    <name evidence="2" type="ORF">NDU88_007056</name>
</gene>